<dbReference type="Gene3D" id="3.40.50.720">
    <property type="entry name" value="NAD(P)-binding Rossmann-like Domain"/>
    <property type="match status" value="1"/>
</dbReference>
<dbReference type="InterPro" id="IPR002347">
    <property type="entry name" value="SDR_fam"/>
</dbReference>
<dbReference type="SUPFAM" id="SSF51735">
    <property type="entry name" value="NAD(P)-binding Rossmann-fold domains"/>
    <property type="match status" value="1"/>
</dbReference>
<dbReference type="InterPro" id="IPR036291">
    <property type="entry name" value="NAD(P)-bd_dom_sf"/>
</dbReference>
<organism evidence="3 4">
    <name type="scientific">SAR86 cluster bacterium BACL1 MAG-120820-bin45</name>
    <dbReference type="NCBI Taxonomy" id="1655612"/>
    <lineage>
        <taxon>Bacteria</taxon>
        <taxon>Pseudomonadati</taxon>
        <taxon>Pseudomonadota</taxon>
        <taxon>Gammaproteobacteria</taxon>
        <taxon>SAR86 cluster</taxon>
    </lineage>
</organism>
<dbReference type="PANTHER" id="PTHR24321">
    <property type="entry name" value="DEHYDROGENASES, SHORT CHAIN"/>
    <property type="match status" value="1"/>
</dbReference>
<evidence type="ECO:0000313" key="3">
    <source>
        <dbReference type="EMBL" id="KRO94684.1"/>
    </source>
</evidence>
<dbReference type="EMBL" id="LICS01000080">
    <property type="protein sequence ID" value="KRO94684.1"/>
    <property type="molecule type" value="Genomic_DNA"/>
</dbReference>
<evidence type="ECO:0008006" key="5">
    <source>
        <dbReference type="Google" id="ProtNLM"/>
    </source>
</evidence>
<evidence type="ECO:0000256" key="1">
    <source>
        <dbReference type="ARBA" id="ARBA00006484"/>
    </source>
</evidence>
<name>A0A0R2U5A2_9GAMM</name>
<reference evidence="3 4" key="1">
    <citation type="submission" date="2015-10" db="EMBL/GenBank/DDBJ databases">
        <title>Metagenome-Assembled Genomes uncover a global brackish microbiome.</title>
        <authorList>
            <person name="Hugerth L.W."/>
            <person name="Larsson J."/>
            <person name="Alneberg J."/>
            <person name="Lindh M.V."/>
            <person name="Legrand C."/>
            <person name="Pinhassi J."/>
            <person name="Andersson A.F."/>
        </authorList>
    </citation>
    <scope>NUCLEOTIDE SEQUENCE [LARGE SCALE GENOMIC DNA]</scope>
    <source>
        <strain evidence="3">BACL1 MAG-120820-bin45</strain>
    </source>
</reference>
<dbReference type="PRINTS" id="PR00080">
    <property type="entry name" value="SDRFAMILY"/>
</dbReference>
<comment type="similarity">
    <text evidence="1">Belongs to the short-chain dehydrogenases/reductases (SDR) family.</text>
</comment>
<dbReference type="CDD" id="cd05233">
    <property type="entry name" value="SDR_c"/>
    <property type="match status" value="1"/>
</dbReference>
<dbReference type="PROSITE" id="PS00061">
    <property type="entry name" value="ADH_SHORT"/>
    <property type="match status" value="1"/>
</dbReference>
<dbReference type="PRINTS" id="PR00081">
    <property type="entry name" value="GDHRDH"/>
</dbReference>
<evidence type="ECO:0000256" key="2">
    <source>
        <dbReference type="ARBA" id="ARBA00023002"/>
    </source>
</evidence>
<keyword evidence="2" id="KW-0560">Oxidoreductase</keyword>
<proteinExistence type="inferred from homology"/>
<sequence length="255" mass="27124">MNSTNTNQPLAVVTGGASGIGLSCINRFAKEGYEVLIIDANKEAGESVLKNLKSEGYASNFANCDITKHEQVAGIFEALGNENKSAQVLVNCAGISPGLNALHQYPVEEWHRAIDINLHGTFYACREFLNLAVKNHASEGAIINVASIMGVRASAAQASYAASKHAVVGLTKSIAQDYAHMNIRANAVGPGVIDTPMNTELMKDENIMSFMLGRIPLKRVASADEVANLIYFLGSSEASYITGSYHPVDGGYLAS</sequence>
<dbReference type="FunFam" id="3.40.50.720:FF:000084">
    <property type="entry name" value="Short-chain dehydrogenase reductase"/>
    <property type="match status" value="1"/>
</dbReference>
<comment type="caution">
    <text evidence="3">The sequence shown here is derived from an EMBL/GenBank/DDBJ whole genome shotgun (WGS) entry which is preliminary data.</text>
</comment>
<dbReference type="Proteomes" id="UP000051027">
    <property type="component" value="Unassembled WGS sequence"/>
</dbReference>
<evidence type="ECO:0000313" key="4">
    <source>
        <dbReference type="Proteomes" id="UP000051027"/>
    </source>
</evidence>
<accession>A0A0R2U5A2</accession>
<dbReference type="GO" id="GO:0016491">
    <property type="term" value="F:oxidoreductase activity"/>
    <property type="evidence" value="ECO:0007669"/>
    <property type="project" value="UniProtKB-KW"/>
</dbReference>
<dbReference type="InterPro" id="IPR020904">
    <property type="entry name" value="Sc_DH/Rdtase_CS"/>
</dbReference>
<dbReference type="STRING" id="1655612.ABS10_02060"/>
<protein>
    <recommendedName>
        <fullName evidence="5">Short-chain dehydrogenase</fullName>
    </recommendedName>
</protein>
<dbReference type="PANTHER" id="PTHR24321:SF8">
    <property type="entry name" value="ESTRADIOL 17-BETA-DEHYDROGENASE 8-RELATED"/>
    <property type="match status" value="1"/>
</dbReference>
<dbReference type="Pfam" id="PF13561">
    <property type="entry name" value="adh_short_C2"/>
    <property type="match status" value="1"/>
</dbReference>
<dbReference type="AlphaFoldDB" id="A0A0R2U5A2"/>
<gene>
    <name evidence="3" type="ORF">ABS10_02060</name>
</gene>